<dbReference type="InterPro" id="IPR035965">
    <property type="entry name" value="PAS-like_dom_sf"/>
</dbReference>
<dbReference type="Pfam" id="PF00512">
    <property type="entry name" value="HisKA"/>
    <property type="match status" value="1"/>
</dbReference>
<dbReference type="SUPFAM" id="SSF55874">
    <property type="entry name" value="ATPase domain of HSP90 chaperone/DNA topoisomerase II/histidine kinase"/>
    <property type="match status" value="1"/>
</dbReference>
<evidence type="ECO:0000256" key="2">
    <source>
        <dbReference type="ARBA" id="ARBA00012438"/>
    </source>
</evidence>
<dbReference type="EC" id="2.7.13.3" evidence="2"/>
<accession>A0A521G257</accession>
<sequence length="577" mass="63274">MDRSRFIKELTPRRNTGEQLRLHILWLLMIRVMLFTLLIAVTVVLQTKGRDIILPPPAVTMAFLSVVFIYSIGSAGLLQNKIRHLTRFGLIQLLSDAIFAALLVGGTGCSQSIFTPVFIFPVIAGGLSLSRTGGLIAAAASSILYGAILACEYLGYIPQFYAQTRYVPPTDYLSLTNVYSVYGITFFTIGLLSNLLAGRLRNTEEALSRTFVQFDRLNQLYKQVFDDIGTGIVTVDGRNRITSCNPAFARITGFAAADLVGLAFTSILPAAMLTETDQSRQVADLQRKDGSILRIRHTFAHLNLPPDPTLDEPGETQCKVITVQDVSLLEQMERQVRAAEKMAAIGELSAAIAHDFRNPIAAISGSAQLLKNVHAADSSPDPLSRANRHLTEIILRESARMEKTITDFLQFARPSALTPEWFDLRRLTEETIRQVKGRESCPLAAAMELDIPDHLDCWADRQLVQILLTHLLENSCAAAVQTSTWPVLIRARENQEGGRNAISIAVIDQGPGIAENIHEVIFTPFFSTKANCAGLGLSIVKQIAEQHSGNVKLQEPAGGQGCVLEVCLPLPALPDEY</sequence>
<dbReference type="NCBIfam" id="TIGR00229">
    <property type="entry name" value="sensory_box"/>
    <property type="match status" value="1"/>
</dbReference>
<dbReference type="InterPro" id="IPR004358">
    <property type="entry name" value="Sig_transdc_His_kin-like_C"/>
</dbReference>
<dbReference type="SMART" id="SM00388">
    <property type="entry name" value="HisKA"/>
    <property type="match status" value="1"/>
</dbReference>
<keyword evidence="13" id="KW-1185">Reference proteome</keyword>
<dbReference type="EMBL" id="NQJD01000011">
    <property type="protein sequence ID" value="TAA75107.1"/>
    <property type="molecule type" value="Genomic_DNA"/>
</dbReference>
<dbReference type="SMART" id="SM00387">
    <property type="entry name" value="HATPase_c"/>
    <property type="match status" value="1"/>
</dbReference>
<dbReference type="InterPro" id="IPR003594">
    <property type="entry name" value="HATPase_dom"/>
</dbReference>
<comment type="catalytic activity">
    <reaction evidence="1">
        <text>ATP + protein L-histidine = ADP + protein N-phospho-L-histidine.</text>
        <dbReference type="EC" id="2.7.13.3"/>
    </reaction>
</comment>
<feature type="transmembrane region" description="Helical" evidence="9">
    <location>
        <begin position="57"/>
        <end position="78"/>
    </location>
</feature>
<dbReference type="AlphaFoldDB" id="A0A521G257"/>
<name>A0A521G257_9BACT</name>
<keyword evidence="6 12" id="KW-0418">Kinase</keyword>
<dbReference type="SUPFAM" id="SSF55785">
    <property type="entry name" value="PYP-like sensor domain (PAS domain)"/>
    <property type="match status" value="1"/>
</dbReference>
<protein>
    <recommendedName>
        <fullName evidence="2">histidine kinase</fullName>
        <ecNumber evidence="2">2.7.13.3</ecNumber>
    </recommendedName>
</protein>
<evidence type="ECO:0000256" key="5">
    <source>
        <dbReference type="ARBA" id="ARBA00022741"/>
    </source>
</evidence>
<organism evidence="12 13">
    <name type="scientific">Candidatus Electronema aureum</name>
    <dbReference type="NCBI Taxonomy" id="2005002"/>
    <lineage>
        <taxon>Bacteria</taxon>
        <taxon>Pseudomonadati</taxon>
        <taxon>Thermodesulfobacteriota</taxon>
        <taxon>Desulfobulbia</taxon>
        <taxon>Desulfobulbales</taxon>
        <taxon>Desulfobulbaceae</taxon>
        <taxon>Candidatus Electronema</taxon>
    </lineage>
</organism>
<dbReference type="Proteomes" id="UP000316238">
    <property type="component" value="Unassembled WGS sequence"/>
</dbReference>
<feature type="transmembrane region" description="Helical" evidence="9">
    <location>
        <begin position="20"/>
        <end position="45"/>
    </location>
</feature>
<feature type="transmembrane region" description="Helical" evidence="9">
    <location>
        <begin position="136"/>
        <end position="157"/>
    </location>
</feature>
<evidence type="ECO:0000313" key="12">
    <source>
        <dbReference type="EMBL" id="TAA75107.1"/>
    </source>
</evidence>
<dbReference type="SMART" id="SM00091">
    <property type="entry name" value="PAS"/>
    <property type="match status" value="1"/>
</dbReference>
<dbReference type="PROSITE" id="PS50112">
    <property type="entry name" value="PAS"/>
    <property type="match status" value="1"/>
</dbReference>
<evidence type="ECO:0000259" key="10">
    <source>
        <dbReference type="PROSITE" id="PS50109"/>
    </source>
</evidence>
<keyword evidence="9" id="KW-1133">Transmembrane helix</keyword>
<keyword evidence="7" id="KW-0067">ATP-binding</keyword>
<dbReference type="InterPro" id="IPR003661">
    <property type="entry name" value="HisK_dim/P_dom"/>
</dbReference>
<dbReference type="PROSITE" id="PS50109">
    <property type="entry name" value="HIS_KIN"/>
    <property type="match status" value="1"/>
</dbReference>
<dbReference type="Pfam" id="PF02518">
    <property type="entry name" value="HATPase_c"/>
    <property type="match status" value="1"/>
</dbReference>
<dbReference type="PANTHER" id="PTHR43065">
    <property type="entry name" value="SENSOR HISTIDINE KINASE"/>
    <property type="match status" value="1"/>
</dbReference>
<dbReference type="Pfam" id="PF25323">
    <property type="entry name" value="6TM_PilS"/>
    <property type="match status" value="1"/>
</dbReference>
<evidence type="ECO:0000313" key="13">
    <source>
        <dbReference type="Proteomes" id="UP000316238"/>
    </source>
</evidence>
<evidence type="ECO:0000256" key="3">
    <source>
        <dbReference type="ARBA" id="ARBA00022553"/>
    </source>
</evidence>
<evidence type="ECO:0000256" key="8">
    <source>
        <dbReference type="ARBA" id="ARBA00023012"/>
    </source>
</evidence>
<evidence type="ECO:0000256" key="7">
    <source>
        <dbReference type="ARBA" id="ARBA00022840"/>
    </source>
</evidence>
<keyword evidence="3" id="KW-0597">Phosphoprotein</keyword>
<comment type="caution">
    <text evidence="12">The sequence shown here is derived from an EMBL/GenBank/DDBJ whole genome shotgun (WGS) entry which is preliminary data.</text>
</comment>
<dbReference type="GO" id="GO:0005524">
    <property type="term" value="F:ATP binding"/>
    <property type="evidence" value="ECO:0007669"/>
    <property type="project" value="UniProtKB-KW"/>
</dbReference>
<dbReference type="PANTHER" id="PTHR43065:SF10">
    <property type="entry name" value="PEROXIDE STRESS-ACTIVATED HISTIDINE KINASE MAK3"/>
    <property type="match status" value="1"/>
</dbReference>
<dbReference type="Pfam" id="PF13188">
    <property type="entry name" value="PAS_8"/>
    <property type="match status" value="1"/>
</dbReference>
<dbReference type="InterPro" id="IPR036890">
    <property type="entry name" value="HATPase_C_sf"/>
</dbReference>
<keyword evidence="9" id="KW-0812">Transmembrane</keyword>
<feature type="domain" description="Histidine kinase" evidence="10">
    <location>
        <begin position="351"/>
        <end position="572"/>
    </location>
</feature>
<evidence type="ECO:0000256" key="1">
    <source>
        <dbReference type="ARBA" id="ARBA00000085"/>
    </source>
</evidence>
<dbReference type="InterPro" id="IPR036097">
    <property type="entry name" value="HisK_dim/P_sf"/>
</dbReference>
<proteinExistence type="predicted"/>
<dbReference type="CDD" id="cd00082">
    <property type="entry name" value="HisKA"/>
    <property type="match status" value="1"/>
</dbReference>
<feature type="transmembrane region" description="Helical" evidence="9">
    <location>
        <begin position="177"/>
        <end position="197"/>
    </location>
</feature>
<dbReference type="SUPFAM" id="SSF47384">
    <property type="entry name" value="Homodimeric domain of signal transducing histidine kinase"/>
    <property type="match status" value="1"/>
</dbReference>
<dbReference type="InterPro" id="IPR005467">
    <property type="entry name" value="His_kinase_dom"/>
</dbReference>
<reference evidence="12" key="1">
    <citation type="submission" date="2017-07" db="EMBL/GenBank/DDBJ databases">
        <title>The cable genome - Insights into the physiology and evolution of filamentous bacteria capable of sulfide oxidation via long distance electron transfer.</title>
        <authorList>
            <person name="Thorup C."/>
            <person name="Bjerg J.T."/>
            <person name="Schreiber L."/>
            <person name="Nielsen L.P."/>
            <person name="Kjeldsen K.U."/>
            <person name="Boesen T."/>
            <person name="Boggild A."/>
            <person name="Meysman F."/>
            <person name="Geelhoed J."/>
            <person name="Schramm A."/>
        </authorList>
    </citation>
    <scope>NUCLEOTIDE SEQUENCE [LARGE SCALE GENOMIC DNA]</scope>
    <source>
        <strain evidence="12">GS</strain>
    </source>
</reference>
<gene>
    <name evidence="12" type="ORF">CDV28_11133</name>
</gene>
<keyword evidence="9" id="KW-0472">Membrane</keyword>
<evidence type="ECO:0000256" key="6">
    <source>
        <dbReference type="ARBA" id="ARBA00022777"/>
    </source>
</evidence>
<keyword evidence="8" id="KW-0902">Two-component regulatory system</keyword>
<dbReference type="Gene3D" id="1.10.287.130">
    <property type="match status" value="1"/>
</dbReference>
<dbReference type="InterPro" id="IPR000014">
    <property type="entry name" value="PAS"/>
</dbReference>
<dbReference type="Gene3D" id="3.30.450.20">
    <property type="entry name" value="PAS domain"/>
    <property type="match status" value="1"/>
</dbReference>
<evidence type="ECO:0000256" key="4">
    <source>
        <dbReference type="ARBA" id="ARBA00022679"/>
    </source>
</evidence>
<evidence type="ECO:0000256" key="9">
    <source>
        <dbReference type="SAM" id="Phobius"/>
    </source>
</evidence>
<dbReference type="PRINTS" id="PR00344">
    <property type="entry name" value="BCTRLSENSOR"/>
</dbReference>
<keyword evidence="4 12" id="KW-0808">Transferase</keyword>
<dbReference type="GO" id="GO:0000155">
    <property type="term" value="F:phosphorelay sensor kinase activity"/>
    <property type="evidence" value="ECO:0007669"/>
    <property type="project" value="InterPro"/>
</dbReference>
<evidence type="ECO:0000259" key="11">
    <source>
        <dbReference type="PROSITE" id="PS50112"/>
    </source>
</evidence>
<feature type="domain" description="PAS" evidence="11">
    <location>
        <begin position="217"/>
        <end position="261"/>
    </location>
</feature>
<keyword evidence="5" id="KW-0547">Nucleotide-binding</keyword>
<dbReference type="CDD" id="cd00130">
    <property type="entry name" value="PAS"/>
    <property type="match status" value="1"/>
</dbReference>
<dbReference type="Gene3D" id="3.30.565.10">
    <property type="entry name" value="Histidine kinase-like ATPase, C-terminal domain"/>
    <property type="match status" value="1"/>
</dbReference>